<evidence type="ECO:0000259" key="9">
    <source>
        <dbReference type="Pfam" id="PF26002"/>
    </source>
</evidence>
<evidence type="ECO:0000256" key="6">
    <source>
        <dbReference type="SAM" id="Coils"/>
    </source>
</evidence>
<accession>A0A139WSQ7</accession>
<keyword evidence="3 8" id="KW-0812">Transmembrane</keyword>
<feature type="coiled-coil region" evidence="6">
    <location>
        <begin position="272"/>
        <end position="366"/>
    </location>
</feature>
<comment type="similarity">
    <text evidence="2">Belongs to the membrane fusion protein (MFP) (TC 8.A.1) family.</text>
</comment>
<reference evidence="10 11" key="1">
    <citation type="journal article" date="2013" name="Genome Biol. Evol.">
        <title>Genomes of Stigonematalean cyanobacteria (subsection V) and the evolution of oxygenic photosynthesis from prokaryotes to plastids.</title>
        <authorList>
            <person name="Dagan T."/>
            <person name="Roettger M."/>
            <person name="Stucken K."/>
            <person name="Landan G."/>
            <person name="Koch R."/>
            <person name="Major P."/>
            <person name="Gould S.B."/>
            <person name="Goremykin V.V."/>
            <person name="Rippka R."/>
            <person name="Tandeau de Marsac N."/>
            <person name="Gugger M."/>
            <person name="Lockhart P.J."/>
            <person name="Allen J.F."/>
            <person name="Brune I."/>
            <person name="Maus I."/>
            <person name="Puhler A."/>
            <person name="Martin W.F."/>
        </authorList>
    </citation>
    <scope>NUCLEOTIDE SEQUENCE [LARGE SCALE GENOMIC DNA]</scope>
    <source>
        <strain evidence="10 11">PCC 7110</strain>
    </source>
</reference>
<dbReference type="Pfam" id="PF26002">
    <property type="entry name" value="Beta-barrel_AprE"/>
    <property type="match status" value="1"/>
</dbReference>
<feature type="coiled-coil region" evidence="6">
    <location>
        <begin position="128"/>
        <end position="155"/>
    </location>
</feature>
<gene>
    <name evidence="10" type="ORF">WA1_06470</name>
</gene>
<keyword evidence="5 8" id="KW-0472">Membrane</keyword>
<evidence type="ECO:0000256" key="1">
    <source>
        <dbReference type="ARBA" id="ARBA00004167"/>
    </source>
</evidence>
<evidence type="ECO:0000313" key="10">
    <source>
        <dbReference type="EMBL" id="KYC35466.1"/>
    </source>
</evidence>
<dbReference type="PANTHER" id="PTHR30386:SF26">
    <property type="entry name" value="TRANSPORT PROTEIN COMB"/>
    <property type="match status" value="1"/>
</dbReference>
<feature type="domain" description="AprE-like beta-barrel" evidence="9">
    <location>
        <begin position="401"/>
        <end position="491"/>
    </location>
</feature>
<comment type="caution">
    <text evidence="10">The sequence shown here is derived from an EMBL/GenBank/DDBJ whole genome shotgun (WGS) entry which is preliminary data.</text>
</comment>
<name>A0A139WSQ7_9CYAN</name>
<evidence type="ECO:0000256" key="7">
    <source>
        <dbReference type="SAM" id="MobiDB-lite"/>
    </source>
</evidence>
<protein>
    <submittedName>
        <fullName evidence="10">Hemolysin D</fullName>
    </submittedName>
</protein>
<evidence type="ECO:0000256" key="8">
    <source>
        <dbReference type="SAM" id="Phobius"/>
    </source>
</evidence>
<feature type="compositionally biased region" description="Polar residues" evidence="7">
    <location>
        <begin position="1"/>
        <end position="12"/>
    </location>
</feature>
<evidence type="ECO:0000313" key="11">
    <source>
        <dbReference type="Proteomes" id="UP000076925"/>
    </source>
</evidence>
<dbReference type="InterPro" id="IPR058982">
    <property type="entry name" value="Beta-barrel_AprE"/>
</dbReference>
<dbReference type="GO" id="GO:0016020">
    <property type="term" value="C:membrane"/>
    <property type="evidence" value="ECO:0007669"/>
    <property type="project" value="UniProtKB-SubCell"/>
</dbReference>
<evidence type="ECO:0000256" key="4">
    <source>
        <dbReference type="ARBA" id="ARBA00022989"/>
    </source>
</evidence>
<dbReference type="Proteomes" id="UP000076925">
    <property type="component" value="Unassembled WGS sequence"/>
</dbReference>
<dbReference type="PANTHER" id="PTHR30386">
    <property type="entry name" value="MEMBRANE FUSION SUBUNIT OF EMRAB-TOLC MULTIDRUG EFFLUX PUMP"/>
    <property type="match status" value="1"/>
</dbReference>
<evidence type="ECO:0000256" key="5">
    <source>
        <dbReference type="ARBA" id="ARBA00023136"/>
    </source>
</evidence>
<dbReference type="AlphaFoldDB" id="A0A139WSQ7"/>
<feature type="region of interest" description="Disordered" evidence="7">
    <location>
        <begin position="1"/>
        <end position="32"/>
    </location>
</feature>
<proteinExistence type="inferred from homology"/>
<sequence>MAELDSSYNQPSMLDADSPSDTKNRGLPNPDFLHSATPEEFLPPISRWCSIGGIVLLAIFGVTVILASLVKYQVTIKTPAIIRPNGELRLVQAATEGTIKSIAVQANQVIKKGDIIATMNDDRLQTKKNQLLTNIEQATLQLTQLNAQIQALDGQRAAEGKRTHRAIAITQAEFNRSQYDAQQKKAIASAQLQEAQANLKQTQVELRKTQLALKSAQANLKSSEILLKAAKARRDRYQPLAKTGSISVDQFQEAQLAVQQQEQLFILQTASFEEHQEAIKQQQQVVKAAEARLEAAFASLDSNDAHLTISKAKIAEETAAVKVTQAKLNQEREQLIQQRVETQKQLNREKEELQQVEDDIKATVLRATASGVIQQLKLRNTSQVLRLGDVVAEIAPLDSPLVIKALVSSSHIRKVKKGQMVQVRVFGCPYTDYGTLKAQVSSISPDSVTSNNTITETSAVYEVSIQPESLELKLGDRKCIIQSGMEARADLISSSETVLQFLLRKARLLTDL</sequence>
<dbReference type="Gene3D" id="2.40.30.170">
    <property type="match status" value="1"/>
</dbReference>
<dbReference type="RefSeq" id="WP_017748993.1">
    <property type="nucleotide sequence ID" value="NZ_KQ976354.1"/>
</dbReference>
<keyword evidence="6" id="KW-0175">Coiled coil</keyword>
<comment type="subcellular location">
    <subcellularLocation>
        <location evidence="1">Membrane</location>
        <topology evidence="1">Single-pass membrane protein</topology>
    </subcellularLocation>
</comment>
<feature type="transmembrane region" description="Helical" evidence="8">
    <location>
        <begin position="45"/>
        <end position="70"/>
    </location>
</feature>
<keyword evidence="11" id="KW-1185">Reference proteome</keyword>
<dbReference type="EMBL" id="ANNX02000051">
    <property type="protein sequence ID" value="KYC35466.1"/>
    <property type="molecule type" value="Genomic_DNA"/>
</dbReference>
<evidence type="ECO:0000256" key="3">
    <source>
        <dbReference type="ARBA" id="ARBA00022692"/>
    </source>
</evidence>
<dbReference type="STRING" id="128403.WA1_06470"/>
<dbReference type="InterPro" id="IPR050739">
    <property type="entry name" value="MFP"/>
</dbReference>
<organism evidence="10 11">
    <name type="scientific">Scytonema hofmannii PCC 7110</name>
    <dbReference type="NCBI Taxonomy" id="128403"/>
    <lineage>
        <taxon>Bacteria</taxon>
        <taxon>Bacillati</taxon>
        <taxon>Cyanobacteriota</taxon>
        <taxon>Cyanophyceae</taxon>
        <taxon>Nostocales</taxon>
        <taxon>Scytonemataceae</taxon>
        <taxon>Scytonema</taxon>
    </lineage>
</organism>
<evidence type="ECO:0000256" key="2">
    <source>
        <dbReference type="ARBA" id="ARBA00009477"/>
    </source>
</evidence>
<feature type="coiled-coil region" evidence="6">
    <location>
        <begin position="185"/>
        <end position="233"/>
    </location>
</feature>
<keyword evidence="4 8" id="KW-1133">Transmembrane helix</keyword>